<dbReference type="GO" id="GO:0005739">
    <property type="term" value="C:mitochondrion"/>
    <property type="evidence" value="ECO:0007669"/>
    <property type="project" value="TreeGrafter"/>
</dbReference>
<dbReference type="AlphaFoldDB" id="A0A094Q1J9"/>
<evidence type="ECO:0008006" key="4">
    <source>
        <dbReference type="Google" id="ProtNLM"/>
    </source>
</evidence>
<dbReference type="Pfam" id="PF00202">
    <property type="entry name" value="Aminotran_3"/>
    <property type="match status" value="1"/>
</dbReference>
<keyword evidence="2" id="KW-0663">Pyridoxal phosphate</keyword>
<dbReference type="InterPro" id="IPR015421">
    <property type="entry name" value="PyrdxlP-dep_Trfase_major"/>
</dbReference>
<reference evidence="3" key="1">
    <citation type="submission" date="2014-06" db="EMBL/GenBank/DDBJ databases">
        <title>Key roles for freshwater Actinobacteria revealed by deep metagenomic sequencing.</title>
        <authorList>
            <person name="Ghai R."/>
            <person name="Mizuno C.M."/>
            <person name="Picazo A."/>
            <person name="Camacho A."/>
            <person name="Rodriguez-Valera F."/>
        </authorList>
    </citation>
    <scope>NUCLEOTIDE SEQUENCE</scope>
</reference>
<sequence>MPSSINPLVQEFLTRDAASVAGVEKLRFYPLVVESGSGTTLTEPGGRKLLDFSSSWTAGGLGYGNPTVTKAIIEAASNPPGFGGISAIHPDLVKFAELLVSIVPGESNRRVYIGITGSDANDVVLRACKVNTGKARVVTFENSYHGGLGFAMGVSGVHVGTNATAADGAAFVTYPDPFRPHRGNIADSVADSLQQIRSEFEVGDVACLIMEPIQSDGGLIVPPAGFIKAVANLCKDFEVLFICDEVKVGLGRTGMLHAFQRDDVVPDIVTFGKMLGGGLPLSAAVGPARILDGPTGSALLTAAGNPICVAAGIAALEVILSQDLSNQAEKAGIKLRKVFNEKVIEFDISDVVGEVRGHGLAIGIDLVSDPDSKNRNSDLARKSVYRAWELGVVIYYVGTNVLEITPPLTIQDHEIEIGMGLIAQAIADAKAGFVTDETIAAFAGW</sequence>
<comment type="caution">
    <text evidence="3">The sequence shown here is derived from an EMBL/GenBank/DDBJ whole genome shotgun (WGS) entry which is preliminary data.</text>
</comment>
<dbReference type="PANTHER" id="PTHR45688:SF13">
    <property type="entry name" value="ALANINE--GLYOXYLATE AMINOTRANSFERASE 2-LIKE"/>
    <property type="match status" value="1"/>
</dbReference>
<evidence type="ECO:0000256" key="2">
    <source>
        <dbReference type="ARBA" id="ARBA00022898"/>
    </source>
</evidence>
<dbReference type="InterPro" id="IPR015422">
    <property type="entry name" value="PyrdxlP-dep_Trfase_small"/>
</dbReference>
<protein>
    <recommendedName>
        <fullName evidence="4">Aminotransferase class III</fullName>
    </recommendedName>
</protein>
<gene>
    <name evidence="3" type="ORF">GM51_13815</name>
</gene>
<dbReference type="PANTHER" id="PTHR45688">
    <property type="match status" value="1"/>
</dbReference>
<accession>A0A094Q1J9</accession>
<dbReference type="PIRSF" id="PIRSF000521">
    <property type="entry name" value="Transaminase_4ab_Lys_Orn"/>
    <property type="match status" value="1"/>
</dbReference>
<dbReference type="CDD" id="cd00610">
    <property type="entry name" value="OAT_like"/>
    <property type="match status" value="1"/>
</dbReference>
<organism evidence="3">
    <name type="scientific">freshwater metagenome</name>
    <dbReference type="NCBI Taxonomy" id="449393"/>
    <lineage>
        <taxon>unclassified sequences</taxon>
        <taxon>metagenomes</taxon>
        <taxon>ecological metagenomes</taxon>
    </lineage>
</organism>
<dbReference type="Gene3D" id="3.40.640.10">
    <property type="entry name" value="Type I PLP-dependent aspartate aminotransferase-like (Major domain)"/>
    <property type="match status" value="1"/>
</dbReference>
<dbReference type="Gene3D" id="3.90.1150.10">
    <property type="entry name" value="Aspartate Aminotransferase, domain 1"/>
    <property type="match status" value="1"/>
</dbReference>
<dbReference type="InterPro" id="IPR005814">
    <property type="entry name" value="Aminotrans_3"/>
</dbReference>
<evidence type="ECO:0000256" key="1">
    <source>
        <dbReference type="ARBA" id="ARBA00008954"/>
    </source>
</evidence>
<dbReference type="InterPro" id="IPR049704">
    <property type="entry name" value="Aminotrans_3_PPA_site"/>
</dbReference>
<dbReference type="PROSITE" id="PS00600">
    <property type="entry name" value="AA_TRANSFER_CLASS_3"/>
    <property type="match status" value="1"/>
</dbReference>
<proteinExistence type="inferred from homology"/>
<dbReference type="InterPro" id="IPR015424">
    <property type="entry name" value="PyrdxlP-dep_Trfase"/>
</dbReference>
<dbReference type="SUPFAM" id="SSF53383">
    <property type="entry name" value="PLP-dependent transferases"/>
    <property type="match status" value="1"/>
</dbReference>
<dbReference type="GO" id="GO:0030170">
    <property type="term" value="F:pyridoxal phosphate binding"/>
    <property type="evidence" value="ECO:0007669"/>
    <property type="project" value="InterPro"/>
</dbReference>
<comment type="similarity">
    <text evidence="1">Belongs to the class-III pyridoxal-phosphate-dependent aminotransferase family.</text>
</comment>
<dbReference type="EMBL" id="JNSL01000099">
    <property type="protein sequence ID" value="KGA15904.1"/>
    <property type="molecule type" value="Genomic_DNA"/>
</dbReference>
<evidence type="ECO:0000313" key="3">
    <source>
        <dbReference type="EMBL" id="KGA15904.1"/>
    </source>
</evidence>
<name>A0A094Q1J9_9ZZZZ</name>
<dbReference type="GO" id="GO:0008483">
    <property type="term" value="F:transaminase activity"/>
    <property type="evidence" value="ECO:0007669"/>
    <property type="project" value="InterPro"/>
</dbReference>